<gene>
    <name evidence="1" type="ORF">B0H64DRAFT_198054</name>
</gene>
<comment type="caution">
    <text evidence="1">The sequence shown here is derived from an EMBL/GenBank/DDBJ whole genome shotgun (WGS) entry which is preliminary data.</text>
</comment>
<keyword evidence="2" id="KW-1185">Reference proteome</keyword>
<evidence type="ECO:0000313" key="1">
    <source>
        <dbReference type="EMBL" id="KAK3294923.1"/>
    </source>
</evidence>
<proteinExistence type="predicted"/>
<evidence type="ECO:0000313" key="2">
    <source>
        <dbReference type="Proteomes" id="UP001278766"/>
    </source>
</evidence>
<dbReference type="GeneID" id="87836154"/>
<name>A0AAE0HE95_9PEZI</name>
<dbReference type="RefSeq" id="XP_062658437.1">
    <property type="nucleotide sequence ID" value="XM_062799206.1"/>
</dbReference>
<reference evidence="1" key="2">
    <citation type="submission" date="2023-06" db="EMBL/GenBank/DDBJ databases">
        <authorList>
            <consortium name="Lawrence Berkeley National Laboratory"/>
            <person name="Haridas S."/>
            <person name="Hensen N."/>
            <person name="Bonometti L."/>
            <person name="Westerberg I."/>
            <person name="Brannstrom I.O."/>
            <person name="Guillou S."/>
            <person name="Cros-Aarteil S."/>
            <person name="Calhoun S."/>
            <person name="Kuo A."/>
            <person name="Mondo S."/>
            <person name="Pangilinan J."/>
            <person name="Riley R."/>
            <person name="Labutti K."/>
            <person name="Andreopoulos B."/>
            <person name="Lipzen A."/>
            <person name="Chen C."/>
            <person name="Yanf M."/>
            <person name="Daum C."/>
            <person name="Ng V."/>
            <person name="Clum A."/>
            <person name="Steindorff A."/>
            <person name="Ohm R."/>
            <person name="Martin F."/>
            <person name="Silar P."/>
            <person name="Natvig D."/>
            <person name="Lalanne C."/>
            <person name="Gautier V."/>
            <person name="Ament-Velasquez S.L."/>
            <person name="Kruys A."/>
            <person name="Hutchinson M.I."/>
            <person name="Powell A.J."/>
            <person name="Barry K."/>
            <person name="Miller A.N."/>
            <person name="Grigoriev I.V."/>
            <person name="Debuchy R."/>
            <person name="Gladieux P."/>
            <person name="Thoren M.H."/>
            <person name="Johannesson H."/>
        </authorList>
    </citation>
    <scope>NUCLEOTIDE SEQUENCE</scope>
    <source>
        <strain evidence="1">CBS 168.71</strain>
    </source>
</reference>
<reference evidence="1" key="1">
    <citation type="journal article" date="2023" name="Mol. Phylogenet. Evol.">
        <title>Genome-scale phylogeny and comparative genomics of the fungal order Sordariales.</title>
        <authorList>
            <person name="Hensen N."/>
            <person name="Bonometti L."/>
            <person name="Westerberg I."/>
            <person name="Brannstrom I.O."/>
            <person name="Guillou S."/>
            <person name="Cros-Aarteil S."/>
            <person name="Calhoun S."/>
            <person name="Haridas S."/>
            <person name="Kuo A."/>
            <person name="Mondo S."/>
            <person name="Pangilinan J."/>
            <person name="Riley R."/>
            <person name="LaButti K."/>
            <person name="Andreopoulos B."/>
            <person name="Lipzen A."/>
            <person name="Chen C."/>
            <person name="Yan M."/>
            <person name="Daum C."/>
            <person name="Ng V."/>
            <person name="Clum A."/>
            <person name="Steindorff A."/>
            <person name="Ohm R.A."/>
            <person name="Martin F."/>
            <person name="Silar P."/>
            <person name="Natvig D.O."/>
            <person name="Lalanne C."/>
            <person name="Gautier V."/>
            <person name="Ament-Velasquez S.L."/>
            <person name="Kruys A."/>
            <person name="Hutchinson M.I."/>
            <person name="Powell A.J."/>
            <person name="Barry K."/>
            <person name="Miller A.N."/>
            <person name="Grigoriev I.V."/>
            <person name="Debuchy R."/>
            <person name="Gladieux P."/>
            <person name="Hiltunen Thoren M."/>
            <person name="Johannesson H."/>
        </authorList>
    </citation>
    <scope>NUCLEOTIDE SEQUENCE</scope>
    <source>
        <strain evidence="1">CBS 168.71</strain>
    </source>
</reference>
<dbReference type="Proteomes" id="UP001278766">
    <property type="component" value="Unassembled WGS sequence"/>
</dbReference>
<accession>A0AAE0HE95</accession>
<organism evidence="1 2">
    <name type="scientific">Chaetomium fimeti</name>
    <dbReference type="NCBI Taxonomy" id="1854472"/>
    <lineage>
        <taxon>Eukaryota</taxon>
        <taxon>Fungi</taxon>
        <taxon>Dikarya</taxon>
        <taxon>Ascomycota</taxon>
        <taxon>Pezizomycotina</taxon>
        <taxon>Sordariomycetes</taxon>
        <taxon>Sordariomycetidae</taxon>
        <taxon>Sordariales</taxon>
        <taxon>Chaetomiaceae</taxon>
        <taxon>Chaetomium</taxon>
    </lineage>
</organism>
<dbReference type="AlphaFoldDB" id="A0AAE0HE95"/>
<sequence>MPGFSRLVSERFRKQGSGTNSKQTLQRPPDVAWLLAHRKERMGQTAHTKGNTPTASLYRMYEYLVVGYIIGLRTEIEYFFNQPSWAVSAIPDPKDPEPERYAILAVLPYYLVTAFNRLIGRGLPRGSPAIIAGNAVENALRSRKVVLEEEPSWVAKVPPLPQPLVIPDQSNNAPQGHDRGKRFLKMNIVAEEPHVLFV</sequence>
<protein>
    <submittedName>
        <fullName evidence="1">Uncharacterized protein</fullName>
    </submittedName>
</protein>
<dbReference type="EMBL" id="JAUEPN010000005">
    <property type="protein sequence ID" value="KAK3294923.1"/>
    <property type="molecule type" value="Genomic_DNA"/>
</dbReference>